<feature type="region of interest" description="Disordered" evidence="2">
    <location>
        <begin position="1"/>
        <end position="20"/>
    </location>
</feature>
<gene>
    <name evidence="4" type="ORF">BT62DRAFT_936824</name>
</gene>
<dbReference type="Proteomes" id="UP000812287">
    <property type="component" value="Unassembled WGS sequence"/>
</dbReference>
<evidence type="ECO:0000313" key="4">
    <source>
        <dbReference type="EMBL" id="KAG7441693.1"/>
    </source>
</evidence>
<dbReference type="RefSeq" id="XP_043035193.1">
    <property type="nucleotide sequence ID" value="XM_043187192.1"/>
</dbReference>
<feature type="domain" description="Mug135-like C-terminal" evidence="3">
    <location>
        <begin position="101"/>
        <end position="177"/>
    </location>
</feature>
<comment type="similarity">
    <text evidence="1">Belongs to the UPF0612 family.</text>
</comment>
<reference evidence="4" key="1">
    <citation type="submission" date="2020-11" db="EMBL/GenBank/DDBJ databases">
        <title>Adaptations for nitrogen fixation in a non-lichenized fungal sporocarp promotes dispersal by wood-feeding termites.</title>
        <authorList>
            <consortium name="DOE Joint Genome Institute"/>
            <person name="Koch R.A."/>
            <person name="Yoon G."/>
            <person name="Arayal U."/>
            <person name="Lail K."/>
            <person name="Amirebrahimi M."/>
            <person name="Labutti K."/>
            <person name="Lipzen A."/>
            <person name="Riley R."/>
            <person name="Barry K."/>
            <person name="Henrissat B."/>
            <person name="Grigoriev I.V."/>
            <person name="Herr J.R."/>
            <person name="Aime M.C."/>
        </authorList>
    </citation>
    <scope>NUCLEOTIDE SEQUENCE</scope>
    <source>
        <strain evidence="4">MCA 3950</strain>
    </source>
</reference>
<dbReference type="EMBL" id="MU250557">
    <property type="protein sequence ID" value="KAG7441693.1"/>
    <property type="molecule type" value="Genomic_DNA"/>
</dbReference>
<name>A0A9P8AMX3_9AGAR</name>
<dbReference type="InterPro" id="IPR013902">
    <property type="entry name" value="Mug135-like_C"/>
</dbReference>
<comment type="caution">
    <text evidence="4">The sequence shown here is derived from an EMBL/GenBank/DDBJ whole genome shotgun (WGS) entry which is preliminary data.</text>
</comment>
<dbReference type="Pfam" id="PF08593">
    <property type="entry name" value="Mug135_C"/>
    <property type="match status" value="1"/>
</dbReference>
<evidence type="ECO:0000313" key="5">
    <source>
        <dbReference type="Proteomes" id="UP000812287"/>
    </source>
</evidence>
<proteinExistence type="inferred from homology"/>
<dbReference type="GeneID" id="66109489"/>
<evidence type="ECO:0000256" key="1">
    <source>
        <dbReference type="ARBA" id="ARBA00005788"/>
    </source>
</evidence>
<dbReference type="OrthoDB" id="2825997at2759"/>
<feature type="compositionally biased region" description="Low complexity" evidence="2">
    <location>
        <begin position="7"/>
        <end position="18"/>
    </location>
</feature>
<accession>A0A9P8AMX3</accession>
<sequence>MARAAFRTPQSRPSTPTPNYANHRNAFNYGQEFNSVSTGIEHLLGTPIYEHKLVNANSSRPLYERRVIELRQDMLGLLETQTQKFLANIADLTQMVLKKINHYRIDGPATPFVIMPFADGSIPNKLPHLLPPLTNRHIINHLTPEQLVRYCVGYGIAHDPRNVDLMLVDLKAYIGCKA</sequence>
<organism evidence="4 5">
    <name type="scientific">Guyanagaster necrorhizus</name>
    <dbReference type="NCBI Taxonomy" id="856835"/>
    <lineage>
        <taxon>Eukaryota</taxon>
        <taxon>Fungi</taxon>
        <taxon>Dikarya</taxon>
        <taxon>Basidiomycota</taxon>
        <taxon>Agaricomycotina</taxon>
        <taxon>Agaricomycetes</taxon>
        <taxon>Agaricomycetidae</taxon>
        <taxon>Agaricales</taxon>
        <taxon>Marasmiineae</taxon>
        <taxon>Physalacriaceae</taxon>
        <taxon>Guyanagaster</taxon>
    </lineage>
</organism>
<evidence type="ECO:0000256" key="2">
    <source>
        <dbReference type="SAM" id="MobiDB-lite"/>
    </source>
</evidence>
<protein>
    <recommendedName>
        <fullName evidence="3">Mug135-like C-terminal domain-containing protein</fullName>
    </recommendedName>
</protein>
<dbReference type="AlphaFoldDB" id="A0A9P8AMX3"/>
<evidence type="ECO:0000259" key="3">
    <source>
        <dbReference type="Pfam" id="PF08593"/>
    </source>
</evidence>
<keyword evidence="5" id="KW-1185">Reference proteome</keyword>